<dbReference type="OrthoDB" id="2654479at2"/>
<dbReference type="KEGG" id="pchi:PC41400_02935"/>
<protein>
    <submittedName>
        <fullName evidence="1">Uncharacterized protein</fullName>
    </submittedName>
</protein>
<gene>
    <name evidence="1" type="ORF">PC41400_02935</name>
</gene>
<evidence type="ECO:0000313" key="2">
    <source>
        <dbReference type="Proteomes" id="UP000288943"/>
    </source>
</evidence>
<sequence>MGMLLKTSDQGVEGMAISHAGEHRAVYKEEQLERVTLPELQSLGDLIRFEHTLAKRCAEEAESSTDVELRGVLEQLAVLRLSCARQLLAALRSTEL</sequence>
<name>A0A410WQY9_9BACL</name>
<dbReference type="EMBL" id="CP026520">
    <property type="protein sequence ID" value="QAV16707.1"/>
    <property type="molecule type" value="Genomic_DNA"/>
</dbReference>
<organism evidence="1 2">
    <name type="scientific">Paenibacillus chitinolyticus</name>
    <dbReference type="NCBI Taxonomy" id="79263"/>
    <lineage>
        <taxon>Bacteria</taxon>
        <taxon>Bacillati</taxon>
        <taxon>Bacillota</taxon>
        <taxon>Bacilli</taxon>
        <taxon>Bacillales</taxon>
        <taxon>Paenibacillaceae</taxon>
        <taxon>Paenibacillus</taxon>
    </lineage>
</organism>
<dbReference type="AlphaFoldDB" id="A0A410WQY9"/>
<dbReference type="Proteomes" id="UP000288943">
    <property type="component" value="Chromosome"/>
</dbReference>
<accession>A0A410WQY9</accession>
<reference evidence="1 2" key="1">
    <citation type="submission" date="2018-01" db="EMBL/GenBank/DDBJ databases">
        <title>The whole genome sequencing and assembly of Paenibacillus chitinolyticus KCCM 41400 strain.</title>
        <authorList>
            <person name="Kim J.-Y."/>
            <person name="Park M.-K."/>
            <person name="Lee Y.-J."/>
            <person name="Yi H."/>
            <person name="Bahn Y.-S."/>
            <person name="Kim J.F."/>
            <person name="Lee D.-W."/>
        </authorList>
    </citation>
    <scope>NUCLEOTIDE SEQUENCE [LARGE SCALE GENOMIC DNA]</scope>
    <source>
        <strain evidence="1 2">KCCM 41400</strain>
    </source>
</reference>
<proteinExistence type="predicted"/>
<evidence type="ECO:0000313" key="1">
    <source>
        <dbReference type="EMBL" id="QAV16707.1"/>
    </source>
</evidence>